<dbReference type="Proteomes" id="UP000799291">
    <property type="component" value="Unassembled WGS sequence"/>
</dbReference>
<feature type="region of interest" description="Disordered" evidence="1">
    <location>
        <begin position="30"/>
        <end position="59"/>
    </location>
</feature>
<dbReference type="EMBL" id="MU005596">
    <property type="protein sequence ID" value="KAF2680446.1"/>
    <property type="molecule type" value="Genomic_DNA"/>
</dbReference>
<reference evidence="3" key="1">
    <citation type="journal article" date="2020" name="Stud. Mycol.">
        <title>101 Dothideomycetes genomes: a test case for predicting lifestyles and emergence of pathogens.</title>
        <authorList>
            <person name="Haridas S."/>
            <person name="Albert R."/>
            <person name="Binder M."/>
            <person name="Bloem J."/>
            <person name="Labutti K."/>
            <person name="Salamov A."/>
            <person name="Andreopoulos B."/>
            <person name="Baker S."/>
            <person name="Barry K."/>
            <person name="Bills G."/>
            <person name="Bluhm B."/>
            <person name="Cannon C."/>
            <person name="Castanera R."/>
            <person name="Culley D."/>
            <person name="Daum C."/>
            <person name="Ezra D."/>
            <person name="Gonzalez J."/>
            <person name="Henrissat B."/>
            <person name="Kuo A."/>
            <person name="Liang C."/>
            <person name="Lipzen A."/>
            <person name="Lutzoni F."/>
            <person name="Magnuson J."/>
            <person name="Mondo S."/>
            <person name="Nolan M."/>
            <person name="Ohm R."/>
            <person name="Pangilinan J."/>
            <person name="Park H.-J."/>
            <person name="Ramirez L."/>
            <person name="Alfaro M."/>
            <person name="Sun H."/>
            <person name="Tritt A."/>
            <person name="Yoshinaga Y."/>
            <person name="Zwiers L.-H."/>
            <person name="Turgeon B."/>
            <person name="Goodwin S."/>
            <person name="Spatafora J."/>
            <person name="Crous P."/>
            <person name="Grigoriev I."/>
        </authorList>
    </citation>
    <scope>NUCLEOTIDE SEQUENCE</scope>
    <source>
        <strain evidence="3">CBS 122367</strain>
    </source>
</reference>
<dbReference type="PANTHER" id="PTHR46411">
    <property type="entry name" value="FAMILY ATPASE, PUTATIVE-RELATED"/>
    <property type="match status" value="1"/>
</dbReference>
<dbReference type="CDD" id="cd19481">
    <property type="entry name" value="RecA-like_protease"/>
    <property type="match status" value="1"/>
</dbReference>
<dbReference type="SUPFAM" id="SSF52540">
    <property type="entry name" value="P-loop containing nucleoside triphosphate hydrolases"/>
    <property type="match status" value="1"/>
</dbReference>
<sequence length="856" mass="97867">MSVANNSCHIVPKEDDSTCTAQRAIDDSVLDNLDTENAADSDVMRDEPDADPPPRTVSETPARLVAAIEKLIMSDEFKDRRAEAERFYLDALERTTVRLNKLARRRSFSDIDSAPSSDLSSPNESDTDDSDDELLGPSAEHVTISHTNEVQYRRQFWNAAQNKTTELTAEAPLPVHRNVHLEENHAFTWRLIESRHGVRLNEAIIHCPNLRKLLATELRDYPSGHWDLPRMRFVGDFLPLVRNWKRLREAAAESASRGDSCGMHLRRLLDLVKQTKNVQLWLRHLDHGLKTIRYDHLCYLFVPGELVFATTANQPCAFRVHDSAYAIGLFHIFCWGYDFDGTAFNREPVRITIERFPGAKQIQMLRCYPLRCHDDKSIRTTLLNRGRKFRDYSIREKEQRLFSYKGSIYHCSQRPEDVFGEEYAGLAMQAEMIASIMDRSRRRATLGSRDDLDELIGMTTGARVISHHGEVIVDAEGYESYGPQWPRRRQPLHRPDFWKECDCAKCQKNTELQELLKVKYDGVKKLGSGDWPNFEDDQLMICPPIVAGYALTKKLWVYMEVNNLMPAEASPECQFTAFEKPFDRVILPNDDDWKETKNLIRTLITNHTPASPRKEHGIPAPLRDVIEGKGQGLVILLYGETGVGKTLMAETVASYTGKPLLKVSVADIGLTITTVEKKLEELFDVATRWNAVLLFDEADVLLEQRTDQAALKRNSMVSVFLKVLEYYEGILLLTTNRLLTFDTAVQSRVHLAVEFPKMSRSVQKGVIEMFLEQIAAEDMDERDIRTWISKLHVIEFNGREIRNILSAAVNRARAARRKLLREDIEVFWNRAGDFKRQLAQHNSVVGGRQLAPGPIH</sequence>
<evidence type="ECO:0000259" key="2">
    <source>
        <dbReference type="SMART" id="SM00382"/>
    </source>
</evidence>
<dbReference type="InterPro" id="IPR003593">
    <property type="entry name" value="AAA+_ATPase"/>
</dbReference>
<dbReference type="InterPro" id="IPR027417">
    <property type="entry name" value="P-loop_NTPase"/>
</dbReference>
<dbReference type="GO" id="GO:0005524">
    <property type="term" value="F:ATP binding"/>
    <property type="evidence" value="ECO:0007669"/>
    <property type="project" value="InterPro"/>
</dbReference>
<dbReference type="PANTHER" id="PTHR46411:SF3">
    <property type="entry name" value="AAA+ ATPASE DOMAIN-CONTAINING PROTEIN"/>
    <property type="match status" value="1"/>
</dbReference>
<evidence type="ECO:0000313" key="3">
    <source>
        <dbReference type="EMBL" id="KAF2680446.1"/>
    </source>
</evidence>
<dbReference type="PROSITE" id="PS00675">
    <property type="entry name" value="SIGMA54_INTERACT_1"/>
    <property type="match status" value="1"/>
</dbReference>
<dbReference type="GO" id="GO:0016887">
    <property type="term" value="F:ATP hydrolysis activity"/>
    <property type="evidence" value="ECO:0007669"/>
    <property type="project" value="InterPro"/>
</dbReference>
<evidence type="ECO:0000256" key="1">
    <source>
        <dbReference type="SAM" id="MobiDB-lite"/>
    </source>
</evidence>
<dbReference type="Gene3D" id="3.40.50.300">
    <property type="entry name" value="P-loop containing nucleotide triphosphate hydrolases"/>
    <property type="match status" value="1"/>
</dbReference>
<evidence type="ECO:0000313" key="4">
    <source>
        <dbReference type="Proteomes" id="UP000799291"/>
    </source>
</evidence>
<name>A0A6G1IQC5_9PLEO</name>
<dbReference type="OrthoDB" id="10042665at2759"/>
<organism evidence="3 4">
    <name type="scientific">Lentithecium fluviatile CBS 122367</name>
    <dbReference type="NCBI Taxonomy" id="1168545"/>
    <lineage>
        <taxon>Eukaryota</taxon>
        <taxon>Fungi</taxon>
        <taxon>Dikarya</taxon>
        <taxon>Ascomycota</taxon>
        <taxon>Pezizomycotina</taxon>
        <taxon>Dothideomycetes</taxon>
        <taxon>Pleosporomycetidae</taxon>
        <taxon>Pleosporales</taxon>
        <taxon>Massarineae</taxon>
        <taxon>Lentitheciaceae</taxon>
        <taxon>Lentithecium</taxon>
    </lineage>
</organism>
<gene>
    <name evidence="3" type="ORF">K458DRAFT_373277</name>
</gene>
<dbReference type="AlphaFoldDB" id="A0A6G1IQC5"/>
<feature type="domain" description="AAA+ ATPase" evidence="2">
    <location>
        <begin position="631"/>
        <end position="759"/>
    </location>
</feature>
<dbReference type="InterPro" id="IPR054289">
    <property type="entry name" value="DUF7025"/>
</dbReference>
<dbReference type="InterPro" id="IPR003959">
    <property type="entry name" value="ATPase_AAA_core"/>
</dbReference>
<proteinExistence type="predicted"/>
<feature type="compositionally biased region" description="Acidic residues" evidence="1">
    <location>
        <begin position="125"/>
        <end position="134"/>
    </location>
</feature>
<dbReference type="Pfam" id="PF00004">
    <property type="entry name" value="AAA"/>
    <property type="match status" value="1"/>
</dbReference>
<dbReference type="InterPro" id="IPR025662">
    <property type="entry name" value="Sigma_54_int_dom_ATP-bd_1"/>
</dbReference>
<dbReference type="Pfam" id="PF22942">
    <property type="entry name" value="DUF7025"/>
    <property type="match status" value="1"/>
</dbReference>
<feature type="region of interest" description="Disordered" evidence="1">
    <location>
        <begin position="110"/>
        <end position="136"/>
    </location>
</feature>
<accession>A0A6G1IQC5</accession>
<keyword evidence="4" id="KW-1185">Reference proteome</keyword>
<protein>
    <recommendedName>
        <fullName evidence="2">AAA+ ATPase domain-containing protein</fullName>
    </recommendedName>
</protein>
<dbReference type="SMART" id="SM00382">
    <property type="entry name" value="AAA"/>
    <property type="match status" value="1"/>
</dbReference>